<dbReference type="AlphaFoldDB" id="A0A977KZT5"/>
<evidence type="ECO:0000256" key="1">
    <source>
        <dbReference type="SAM" id="Phobius"/>
    </source>
</evidence>
<dbReference type="InterPro" id="IPR002656">
    <property type="entry name" value="Acyl_transf_3_dom"/>
</dbReference>
<gene>
    <name evidence="3" type="ORF">KA717_09675</name>
</gene>
<feature type="transmembrane region" description="Helical" evidence="1">
    <location>
        <begin position="286"/>
        <end position="305"/>
    </location>
</feature>
<dbReference type="InterPro" id="IPR050879">
    <property type="entry name" value="Acyltransferase_3"/>
</dbReference>
<organism evidence="3">
    <name type="scientific">Woronichinia naegeliana WA131</name>
    <dbReference type="NCBI Taxonomy" id="2824559"/>
    <lineage>
        <taxon>Bacteria</taxon>
        <taxon>Bacillati</taxon>
        <taxon>Cyanobacteriota</taxon>
        <taxon>Cyanophyceae</taxon>
        <taxon>Synechococcales</taxon>
        <taxon>Coelosphaeriaceae</taxon>
        <taxon>Woronichinia</taxon>
    </lineage>
</organism>
<feature type="transmembrane region" description="Helical" evidence="1">
    <location>
        <begin position="325"/>
        <end position="344"/>
    </location>
</feature>
<keyword evidence="3" id="KW-0012">Acyltransferase</keyword>
<dbReference type="KEGG" id="wna:KA717_09675"/>
<feature type="transmembrane region" description="Helical" evidence="1">
    <location>
        <begin position="240"/>
        <end position="263"/>
    </location>
</feature>
<dbReference type="PANTHER" id="PTHR23028">
    <property type="entry name" value="ACETYLTRANSFERASE"/>
    <property type="match status" value="1"/>
</dbReference>
<reference evidence="3" key="1">
    <citation type="submission" date="2021-04" db="EMBL/GenBank/DDBJ databases">
        <title>Genome sequence of Woronichinia naegeliana from Washington state freshwater lake bloom.</title>
        <authorList>
            <person name="Dreher T.W."/>
        </authorList>
    </citation>
    <scope>NUCLEOTIDE SEQUENCE</scope>
    <source>
        <strain evidence="3">WA131</strain>
    </source>
</reference>
<protein>
    <submittedName>
        <fullName evidence="3">Acyltransferase</fullName>
    </submittedName>
</protein>
<keyword evidence="1" id="KW-1133">Transmembrane helix</keyword>
<feature type="transmembrane region" description="Helical" evidence="1">
    <location>
        <begin position="12"/>
        <end position="29"/>
    </location>
</feature>
<feature type="transmembrane region" description="Helical" evidence="1">
    <location>
        <begin position="350"/>
        <end position="375"/>
    </location>
</feature>
<feature type="transmembrane region" description="Helical" evidence="1">
    <location>
        <begin position="49"/>
        <end position="73"/>
    </location>
</feature>
<dbReference type="Pfam" id="PF01757">
    <property type="entry name" value="Acyl_transf_3"/>
    <property type="match status" value="1"/>
</dbReference>
<proteinExistence type="predicted"/>
<dbReference type="EMBL" id="CP073041">
    <property type="protein sequence ID" value="UXE62933.1"/>
    <property type="molecule type" value="Genomic_DNA"/>
</dbReference>
<feature type="transmembrane region" description="Helical" evidence="1">
    <location>
        <begin position="165"/>
        <end position="185"/>
    </location>
</feature>
<sequence>MLNKKDISLDGIRGLAALIVFLTHFLAAFKPNAVFGSAQSSELELFYKTPLGLITAGNFAVCLFFVLSGYVLSVKHFTHRTQDVDIYGDTLKRYVRLGIPLALTCFLSFLIYKGGFYYNHQVADLLANNWFRDYFNALKDKNYFSFFREILFQLFVKAHDYNPPAWTIGTELLGSYLTFGILVVARKAKIHYRFGLYLTLFLLLQGNHLQNFILGLAIADARINYNHIEGKMAIVKNNRILFYLTINCLFIFSLLLASFPYYVPQRILISSSSFYNVFIFLDNRDIFGGGITMISSFLFFVTYRYTIYKVWLETKLMQILGQYSFMLYLTHFLSLCSVTSLVYLKTINKMSIFANLFLTFGMYVFSTILMTLLMAKIADFPAIRIGNQLKLFYLNSLDNQKIP</sequence>
<feature type="transmembrane region" description="Helical" evidence="1">
    <location>
        <begin position="94"/>
        <end position="112"/>
    </location>
</feature>
<dbReference type="PANTHER" id="PTHR23028:SF134">
    <property type="entry name" value="PUTATIVE (AFU_ORTHOLOGUE AFUA_4G08520)-RELATED"/>
    <property type="match status" value="1"/>
</dbReference>
<keyword evidence="3" id="KW-0808">Transferase</keyword>
<evidence type="ECO:0000259" key="2">
    <source>
        <dbReference type="Pfam" id="PF01757"/>
    </source>
</evidence>
<keyword evidence="1" id="KW-0472">Membrane</keyword>
<name>A0A977KZT5_9CYAN</name>
<accession>A0A977KZT5</accession>
<dbReference type="Proteomes" id="UP001065613">
    <property type="component" value="Chromosome"/>
</dbReference>
<feature type="domain" description="Acyltransferase 3" evidence="2">
    <location>
        <begin position="7"/>
        <end position="370"/>
    </location>
</feature>
<evidence type="ECO:0000313" key="3">
    <source>
        <dbReference type="EMBL" id="UXE62933.1"/>
    </source>
</evidence>
<dbReference type="GO" id="GO:0016747">
    <property type="term" value="F:acyltransferase activity, transferring groups other than amino-acyl groups"/>
    <property type="evidence" value="ECO:0007669"/>
    <property type="project" value="InterPro"/>
</dbReference>
<keyword evidence="1" id="KW-0812">Transmembrane</keyword>